<dbReference type="EMBL" id="CP029752">
    <property type="protein sequence ID" value="QFG76576.1"/>
    <property type="molecule type" value="Genomic_DNA"/>
</dbReference>
<organism evidence="2 3">
    <name type="scientific">Raoultella planticola</name>
    <name type="common">Klebsiella planticola</name>
    <dbReference type="NCBI Taxonomy" id="575"/>
    <lineage>
        <taxon>Bacteria</taxon>
        <taxon>Pseudomonadati</taxon>
        <taxon>Pseudomonadota</taxon>
        <taxon>Gammaproteobacteria</taxon>
        <taxon>Enterobacterales</taxon>
        <taxon>Enterobacteriaceae</taxon>
        <taxon>Klebsiella/Raoultella group</taxon>
        <taxon>Raoultella</taxon>
    </lineage>
</organism>
<dbReference type="EMBL" id="QKOX01000007">
    <property type="protein sequence ID" value="RWT23642.1"/>
    <property type="molecule type" value="Genomic_DNA"/>
</dbReference>
<gene>
    <name evidence="1" type="ORF">DMB90_08230</name>
    <name evidence="2" type="ORF">DN603_08205</name>
</gene>
<sequence>MSDVKKCKDFEYNVALWYKFTVYNYRGQYSSAMTRSNTADNCNFMDNQFRMYISTHPAVSFPGCRFAGEQHWRSAL</sequence>
<reference evidence="1" key="1">
    <citation type="submission" date="2018-05" db="EMBL/GenBank/DDBJ databases">
        <title>Bacterial isolates from healthy term breastfed infants carrying antibiotic resistance genes.</title>
        <authorList>
            <person name="Casaburi G."/>
        </authorList>
    </citation>
    <scope>NUCLEOTIDE SEQUENCE [LARGE SCALE GENOMIC DNA]</scope>
    <source>
        <strain evidence="1">7084_4</strain>
    </source>
</reference>
<accession>A0A443VPU6</accession>
<dbReference type="AlphaFoldDB" id="A0A443VPU6"/>
<proteinExistence type="predicted"/>
<dbReference type="KEGG" id="rpln:B1209_12160"/>
<reference evidence="2 3" key="2">
    <citation type="submission" date="2018-06" db="EMBL/GenBank/DDBJ databases">
        <title>Carbapenemase-producing Enterobacteriaceae present in wastewater treatment plant effluent and nearby surface waters in the US.</title>
        <authorList>
            <person name="Mathys D.A."/>
            <person name="Mollenkopf D.F."/>
            <person name="Feicht S.M."/>
            <person name="Adams R.J."/>
            <person name="Albers A.L."/>
            <person name="Stuever D.M."/>
            <person name="Daniels J.B."/>
            <person name="Wittum T.E."/>
        </authorList>
    </citation>
    <scope>NUCLEOTIDE SEQUENCE [LARGE SCALE GENOMIC DNA]</scope>
    <source>
        <strain evidence="2 3">GEO_47_Down_B</strain>
    </source>
</reference>
<evidence type="ECO:0000313" key="2">
    <source>
        <dbReference type="EMBL" id="RWT23642.1"/>
    </source>
</evidence>
<dbReference type="Pfam" id="PF23502">
    <property type="entry name" value="YdgV"/>
    <property type="match status" value="1"/>
</dbReference>
<evidence type="ECO:0000313" key="3">
    <source>
        <dbReference type="Proteomes" id="UP000288843"/>
    </source>
</evidence>
<protein>
    <submittedName>
        <fullName evidence="2">Uncharacterized protein</fullName>
    </submittedName>
</protein>
<dbReference type="Proteomes" id="UP000288843">
    <property type="component" value="Unassembled WGS sequence"/>
</dbReference>
<dbReference type="InterPro" id="IPR057002">
    <property type="entry name" value="YdgV"/>
</dbReference>
<name>A0A443VPU6_RAOPL</name>
<evidence type="ECO:0000313" key="1">
    <source>
        <dbReference type="EMBL" id="QFG76576.1"/>
    </source>
</evidence>